<keyword evidence="11" id="KW-0813">Transport</keyword>
<keyword evidence="8 10" id="KW-0472">Membrane</keyword>
<dbReference type="PANTHER" id="PTHR11003:SF11">
    <property type="entry name" value="POTASSIUM CHANNEL SUBFAMILY K MEMBER 12"/>
    <property type="match status" value="1"/>
</dbReference>
<evidence type="ECO:0000256" key="2">
    <source>
        <dbReference type="ARBA" id="ARBA00006666"/>
    </source>
</evidence>
<sequence>MRCSGIQRVTTTCRDSSSALLRSPNLKIQDFIEDRERIIFSRTHLQRLQGCRSLHLNEDNGRFVLLAFLILVYLLCGAAVFSAIERPSELSAHGRWNGTLLNFSETFNISLPELNSFLREYEAAIAAGIRADALRPRWDFTGAFYFVGTVVSTIGG</sequence>
<dbReference type="EMBL" id="JAHRIN010056615">
    <property type="protein sequence ID" value="MEQ2211070.1"/>
    <property type="molecule type" value="Genomic_DNA"/>
</dbReference>
<evidence type="ECO:0000256" key="4">
    <source>
        <dbReference type="ARBA" id="ARBA00022538"/>
    </source>
</evidence>
<dbReference type="PANTHER" id="PTHR11003">
    <property type="entry name" value="POTASSIUM CHANNEL, SUBFAMILY K"/>
    <property type="match status" value="1"/>
</dbReference>
<organism evidence="11 12">
    <name type="scientific">Xenoophorus captivus</name>
    <dbReference type="NCBI Taxonomy" id="1517983"/>
    <lineage>
        <taxon>Eukaryota</taxon>
        <taxon>Metazoa</taxon>
        <taxon>Chordata</taxon>
        <taxon>Craniata</taxon>
        <taxon>Vertebrata</taxon>
        <taxon>Euteleostomi</taxon>
        <taxon>Actinopterygii</taxon>
        <taxon>Neopterygii</taxon>
        <taxon>Teleostei</taxon>
        <taxon>Neoteleostei</taxon>
        <taxon>Acanthomorphata</taxon>
        <taxon>Ovalentaria</taxon>
        <taxon>Atherinomorphae</taxon>
        <taxon>Cyprinodontiformes</taxon>
        <taxon>Goodeidae</taxon>
        <taxon>Xenoophorus</taxon>
    </lineage>
</organism>
<protein>
    <submittedName>
        <fullName evidence="11">Potassium channel subfamily K member 12</fullName>
    </submittedName>
</protein>
<keyword evidence="7 10" id="KW-1133">Transmembrane helix</keyword>
<comment type="similarity">
    <text evidence="2">Belongs to the two pore domain potassium channel (TC 1.A.1.8) family.</text>
</comment>
<reference evidence="11 12" key="1">
    <citation type="submission" date="2021-06" db="EMBL/GenBank/DDBJ databases">
        <authorList>
            <person name="Palmer J.M."/>
        </authorList>
    </citation>
    <scope>NUCLEOTIDE SEQUENCE [LARGE SCALE GENOMIC DNA]</scope>
    <source>
        <strain evidence="11 12">XC_2019</strain>
        <tissue evidence="11">Muscle</tissue>
    </source>
</reference>
<keyword evidence="11" id="KW-0407">Ion channel</keyword>
<proteinExistence type="inferred from homology"/>
<name>A0ABV0RSN9_9TELE</name>
<dbReference type="PRINTS" id="PR01588">
    <property type="entry name" value="THIKCHANNEL"/>
</dbReference>
<keyword evidence="5 10" id="KW-0812">Transmembrane</keyword>
<keyword evidence="6" id="KW-0630">Potassium</keyword>
<evidence type="ECO:0000313" key="12">
    <source>
        <dbReference type="Proteomes" id="UP001434883"/>
    </source>
</evidence>
<dbReference type="SUPFAM" id="SSF81324">
    <property type="entry name" value="Voltage-gated potassium channels"/>
    <property type="match status" value="1"/>
</dbReference>
<evidence type="ECO:0000313" key="11">
    <source>
        <dbReference type="EMBL" id="MEQ2211070.1"/>
    </source>
</evidence>
<dbReference type="InterPro" id="IPR003280">
    <property type="entry name" value="2pore_dom_K_chnl"/>
</dbReference>
<gene>
    <name evidence="11" type="primary">KCNK12_2</name>
    <name evidence="11" type="ORF">XENOCAPTIV_025573</name>
</gene>
<keyword evidence="4" id="KW-0633">Potassium transport</keyword>
<keyword evidence="6" id="KW-0631">Potassium channel</keyword>
<keyword evidence="11" id="KW-0406">Ion transport</keyword>
<evidence type="ECO:0000256" key="5">
    <source>
        <dbReference type="ARBA" id="ARBA00022692"/>
    </source>
</evidence>
<accession>A0ABV0RSN9</accession>
<keyword evidence="12" id="KW-1185">Reference proteome</keyword>
<evidence type="ECO:0000256" key="1">
    <source>
        <dbReference type="ARBA" id="ARBA00004651"/>
    </source>
</evidence>
<dbReference type="GO" id="GO:0034220">
    <property type="term" value="P:monoatomic ion transmembrane transport"/>
    <property type="evidence" value="ECO:0007669"/>
    <property type="project" value="UniProtKB-KW"/>
</dbReference>
<feature type="transmembrane region" description="Helical" evidence="10">
    <location>
        <begin position="63"/>
        <end position="84"/>
    </location>
</feature>
<evidence type="ECO:0000256" key="6">
    <source>
        <dbReference type="ARBA" id="ARBA00022826"/>
    </source>
</evidence>
<dbReference type="Proteomes" id="UP001434883">
    <property type="component" value="Unassembled WGS sequence"/>
</dbReference>
<evidence type="ECO:0000256" key="9">
    <source>
        <dbReference type="ARBA" id="ARBA00034430"/>
    </source>
</evidence>
<comment type="subcellular location">
    <subcellularLocation>
        <location evidence="1">Cell membrane</location>
        <topology evidence="1">Multi-pass membrane protein</topology>
    </subcellularLocation>
</comment>
<dbReference type="InterPro" id="IPR005410">
    <property type="entry name" value="2pore_dom_K_chnl_THIK"/>
</dbReference>
<evidence type="ECO:0000256" key="8">
    <source>
        <dbReference type="ARBA" id="ARBA00023136"/>
    </source>
</evidence>
<comment type="caution">
    <text evidence="11">The sequence shown here is derived from an EMBL/GenBank/DDBJ whole genome shotgun (WGS) entry which is preliminary data.</text>
</comment>
<evidence type="ECO:0000256" key="3">
    <source>
        <dbReference type="ARBA" id="ARBA00022475"/>
    </source>
</evidence>
<evidence type="ECO:0000256" key="7">
    <source>
        <dbReference type="ARBA" id="ARBA00022989"/>
    </source>
</evidence>
<dbReference type="Gene3D" id="1.10.287.70">
    <property type="match status" value="1"/>
</dbReference>
<comment type="catalytic activity">
    <reaction evidence="9">
        <text>K(+)(in) = K(+)(out)</text>
        <dbReference type="Rhea" id="RHEA:29463"/>
        <dbReference type="ChEBI" id="CHEBI:29103"/>
    </reaction>
</comment>
<keyword evidence="3" id="KW-1003">Cell membrane</keyword>
<evidence type="ECO:0000256" key="10">
    <source>
        <dbReference type="SAM" id="Phobius"/>
    </source>
</evidence>